<dbReference type="GO" id="GO:0005524">
    <property type="term" value="F:ATP binding"/>
    <property type="evidence" value="ECO:0007669"/>
    <property type="project" value="UniProtKB-KW"/>
</dbReference>
<evidence type="ECO:0000256" key="6">
    <source>
        <dbReference type="ARBA" id="ARBA00022801"/>
    </source>
</evidence>
<dbReference type="PROSITE" id="PS50967">
    <property type="entry name" value="HRDC"/>
    <property type="match status" value="1"/>
</dbReference>
<evidence type="ECO:0000256" key="10">
    <source>
        <dbReference type="ARBA" id="ARBA00023235"/>
    </source>
</evidence>
<comment type="similarity">
    <text evidence="3">Belongs to the helicase family. RecQ subfamily.</text>
</comment>
<dbReference type="InterPro" id="IPR004589">
    <property type="entry name" value="DNA_helicase_ATP-dep_RecQ"/>
</dbReference>
<dbReference type="EC" id="5.6.2.4" evidence="12"/>
<comment type="cofactor">
    <cofactor evidence="2">
        <name>Zn(2+)</name>
        <dbReference type="ChEBI" id="CHEBI:29105"/>
    </cofactor>
</comment>
<dbReference type="GO" id="GO:0003677">
    <property type="term" value="F:DNA binding"/>
    <property type="evidence" value="ECO:0007669"/>
    <property type="project" value="UniProtKB-KW"/>
</dbReference>
<dbReference type="Pfam" id="PF09382">
    <property type="entry name" value="RQC"/>
    <property type="match status" value="1"/>
</dbReference>
<dbReference type="Gene3D" id="3.40.50.300">
    <property type="entry name" value="P-loop containing nucleotide triphosphate hydrolases"/>
    <property type="match status" value="2"/>
</dbReference>
<keyword evidence="5" id="KW-0547">Nucleotide-binding</keyword>
<dbReference type="NCBIfam" id="TIGR00614">
    <property type="entry name" value="recQ_fam"/>
    <property type="match status" value="1"/>
</dbReference>
<dbReference type="InterPro" id="IPR018982">
    <property type="entry name" value="RQC_domain"/>
</dbReference>
<dbReference type="Pfam" id="PF00270">
    <property type="entry name" value="DEAD"/>
    <property type="match status" value="1"/>
</dbReference>
<sequence length="607" mass="65764">MALSEPLQALQEVFQLQSFRAGQREVVEAQLKGRDVLSVAPTGAGKSISYWVPALTAPGLTLVVSPLIALMKDQVDRLRQLGVAAGCINSSLDRATQVLQLELAEAGEVKLLYVAPERFSAKGFVGRLNRIGLRRVVVDEAHCISSWGHDFREDYRQLGGAIAACGRPPIAAFTATATPQVRADIAASLDLRDPEVFVTGFNRPNLRLSARQCRGERGKQDALLAALDPGSGRALIYTGRRADSEQLAELITARGLPAAAYHAGLADRDRRSVQEGFAAGALRVVVATTAFGMGIDLPDIRQVIHHHLPGSIEAYYQEAGRAGRDGEPAKCVLLWSPADRDLHAYFAENPPKPTRIREGIYARLAQSLGYARLRTCRHARIGDYFGEPGVPRTCSACDNCLNPGRRREQSIAAEDLRRMLAALRRFSDRLGAEKISAIVAGQETSWVRSQPWLKELEFFGSLRWPPARLRELLTEMVEVGLARQTSGEYPRLALTELGSRMLNGETTVALSLPAATATAVRSASGSAAADGLAENSPESSELLARLRTWRLGRARQASMPAYIVFSDRTLAEIAARRPRTAAELASVPGVGPAKLQLYAAEVLSLVG</sequence>
<evidence type="ECO:0000256" key="13">
    <source>
        <dbReference type="ARBA" id="ARBA00044535"/>
    </source>
</evidence>
<dbReference type="SUPFAM" id="SSF47819">
    <property type="entry name" value="HRDC-like"/>
    <property type="match status" value="1"/>
</dbReference>
<evidence type="ECO:0000313" key="19">
    <source>
        <dbReference type="Proteomes" id="UP000620075"/>
    </source>
</evidence>
<comment type="cofactor">
    <cofactor evidence="1">
        <name>Mg(2+)</name>
        <dbReference type="ChEBI" id="CHEBI:18420"/>
    </cofactor>
</comment>
<dbReference type="SMART" id="SM00487">
    <property type="entry name" value="DEXDc"/>
    <property type="match status" value="1"/>
</dbReference>
<dbReference type="GO" id="GO:0030894">
    <property type="term" value="C:replisome"/>
    <property type="evidence" value="ECO:0007669"/>
    <property type="project" value="TreeGrafter"/>
</dbReference>
<reference evidence="18 19" key="1">
    <citation type="submission" date="2020-10" db="EMBL/GenBank/DDBJ databases">
        <title>Ca. Dormibacterota MAGs.</title>
        <authorList>
            <person name="Montgomery K."/>
        </authorList>
    </citation>
    <scope>NUCLEOTIDE SEQUENCE [LARGE SCALE GENOMIC DNA]</scope>
    <source>
        <strain evidence="18">SC8811_S16_3</strain>
    </source>
</reference>
<dbReference type="GO" id="GO:0005737">
    <property type="term" value="C:cytoplasm"/>
    <property type="evidence" value="ECO:0007669"/>
    <property type="project" value="TreeGrafter"/>
</dbReference>
<evidence type="ECO:0000256" key="14">
    <source>
        <dbReference type="ARBA" id="ARBA00044550"/>
    </source>
</evidence>
<dbReference type="InterPro" id="IPR014001">
    <property type="entry name" value="Helicase_ATP-bd"/>
</dbReference>
<dbReference type="GO" id="GO:0006260">
    <property type="term" value="P:DNA replication"/>
    <property type="evidence" value="ECO:0007669"/>
    <property type="project" value="InterPro"/>
</dbReference>
<dbReference type="RefSeq" id="WP_338176907.1">
    <property type="nucleotide sequence ID" value="NZ_JAEKNQ010000019.1"/>
</dbReference>
<dbReference type="Proteomes" id="UP000620075">
    <property type="component" value="Unassembled WGS sequence"/>
</dbReference>
<feature type="domain" description="Helicase ATP-binding" evidence="16">
    <location>
        <begin position="27"/>
        <end position="195"/>
    </location>
</feature>
<dbReference type="SMART" id="SM00341">
    <property type="entry name" value="HRDC"/>
    <property type="match status" value="1"/>
</dbReference>
<dbReference type="InterPro" id="IPR011545">
    <property type="entry name" value="DEAD/DEAH_box_helicase_dom"/>
</dbReference>
<dbReference type="SUPFAM" id="SSF46785">
    <property type="entry name" value="Winged helix' DNA-binding domain"/>
    <property type="match status" value="1"/>
</dbReference>
<keyword evidence="8" id="KW-0067">ATP-binding</keyword>
<feature type="domain" description="Helicase C-terminal" evidence="17">
    <location>
        <begin position="219"/>
        <end position="372"/>
    </location>
</feature>
<dbReference type="InterPro" id="IPR044876">
    <property type="entry name" value="HRDC_dom_sf"/>
</dbReference>
<dbReference type="Gene3D" id="1.10.150.80">
    <property type="entry name" value="HRDC domain"/>
    <property type="match status" value="1"/>
</dbReference>
<dbReference type="InterPro" id="IPR027417">
    <property type="entry name" value="P-loop_NTPase"/>
</dbReference>
<organism evidence="18 19">
    <name type="scientific">Candidatus Dormiibacter inghamiae</name>
    <dbReference type="NCBI Taxonomy" id="3127013"/>
    <lineage>
        <taxon>Bacteria</taxon>
        <taxon>Bacillati</taxon>
        <taxon>Candidatus Dormiibacterota</taxon>
        <taxon>Candidatus Dormibacteria</taxon>
        <taxon>Candidatus Dormibacterales</taxon>
        <taxon>Candidatus Dormibacteraceae</taxon>
        <taxon>Candidatus Dormiibacter</taxon>
    </lineage>
</organism>
<dbReference type="PROSITE" id="PS51192">
    <property type="entry name" value="HELICASE_ATP_BIND_1"/>
    <property type="match status" value="1"/>
</dbReference>
<evidence type="ECO:0000256" key="4">
    <source>
        <dbReference type="ARBA" id="ARBA00022723"/>
    </source>
</evidence>
<dbReference type="SMART" id="SM00490">
    <property type="entry name" value="HELICc"/>
    <property type="match status" value="1"/>
</dbReference>
<evidence type="ECO:0000256" key="8">
    <source>
        <dbReference type="ARBA" id="ARBA00022840"/>
    </source>
</evidence>
<keyword evidence="6" id="KW-0378">Hydrolase</keyword>
<evidence type="ECO:0000256" key="12">
    <source>
        <dbReference type="ARBA" id="ARBA00034808"/>
    </source>
</evidence>
<evidence type="ECO:0000313" key="18">
    <source>
        <dbReference type="EMBL" id="MBJ7602411.1"/>
    </source>
</evidence>
<evidence type="ECO:0000259" key="17">
    <source>
        <dbReference type="PROSITE" id="PS51194"/>
    </source>
</evidence>
<dbReference type="GO" id="GO:0043590">
    <property type="term" value="C:bacterial nucleoid"/>
    <property type="evidence" value="ECO:0007669"/>
    <property type="project" value="TreeGrafter"/>
</dbReference>
<keyword evidence="9" id="KW-0238">DNA-binding</keyword>
<dbReference type="AlphaFoldDB" id="A0A934K654"/>
<dbReference type="PANTHER" id="PTHR13710">
    <property type="entry name" value="DNA HELICASE RECQ FAMILY MEMBER"/>
    <property type="match status" value="1"/>
</dbReference>
<evidence type="ECO:0000256" key="1">
    <source>
        <dbReference type="ARBA" id="ARBA00001946"/>
    </source>
</evidence>
<dbReference type="SMART" id="SM00956">
    <property type="entry name" value="RQC"/>
    <property type="match status" value="1"/>
</dbReference>
<feature type="domain" description="HRDC" evidence="15">
    <location>
        <begin position="536"/>
        <end position="607"/>
    </location>
</feature>
<dbReference type="SUPFAM" id="SSF52540">
    <property type="entry name" value="P-loop containing nucleoside triphosphate hydrolases"/>
    <property type="match status" value="1"/>
</dbReference>
<protein>
    <recommendedName>
        <fullName evidence="13">ATP-dependent DNA helicase RecQ</fullName>
        <ecNumber evidence="12">5.6.2.4</ecNumber>
    </recommendedName>
    <alternativeName>
        <fullName evidence="14">DNA 3'-5' helicase RecQ</fullName>
    </alternativeName>
</protein>
<evidence type="ECO:0000259" key="16">
    <source>
        <dbReference type="PROSITE" id="PS51192"/>
    </source>
</evidence>
<evidence type="ECO:0000256" key="2">
    <source>
        <dbReference type="ARBA" id="ARBA00001947"/>
    </source>
</evidence>
<dbReference type="InterPro" id="IPR001650">
    <property type="entry name" value="Helicase_C-like"/>
</dbReference>
<dbReference type="InterPro" id="IPR036390">
    <property type="entry name" value="WH_DNA-bd_sf"/>
</dbReference>
<dbReference type="Pfam" id="PF00570">
    <property type="entry name" value="HRDC"/>
    <property type="match status" value="1"/>
</dbReference>
<dbReference type="PANTHER" id="PTHR13710:SF105">
    <property type="entry name" value="ATP-DEPENDENT DNA HELICASE Q1"/>
    <property type="match status" value="1"/>
</dbReference>
<name>A0A934K654_9BACT</name>
<gene>
    <name evidence="18" type="ORF">JF888_04350</name>
</gene>
<dbReference type="GO" id="GO:0043138">
    <property type="term" value="F:3'-5' DNA helicase activity"/>
    <property type="evidence" value="ECO:0007669"/>
    <property type="project" value="UniProtKB-EC"/>
</dbReference>
<dbReference type="Gene3D" id="1.10.10.10">
    <property type="entry name" value="Winged helix-like DNA-binding domain superfamily/Winged helix DNA-binding domain"/>
    <property type="match status" value="1"/>
</dbReference>
<accession>A0A934K654</accession>
<dbReference type="FunFam" id="3.40.50.300:FF:001389">
    <property type="entry name" value="ATP-dependent DNA helicase RecQ"/>
    <property type="match status" value="1"/>
</dbReference>
<comment type="caution">
    <text evidence="18">The sequence shown here is derived from an EMBL/GenBank/DDBJ whole genome shotgun (WGS) entry which is preliminary data.</text>
</comment>
<dbReference type="GO" id="GO:0006281">
    <property type="term" value="P:DNA repair"/>
    <property type="evidence" value="ECO:0007669"/>
    <property type="project" value="InterPro"/>
</dbReference>
<dbReference type="Pfam" id="PF00271">
    <property type="entry name" value="Helicase_C"/>
    <property type="match status" value="1"/>
</dbReference>
<evidence type="ECO:0000256" key="7">
    <source>
        <dbReference type="ARBA" id="ARBA00022806"/>
    </source>
</evidence>
<dbReference type="GO" id="GO:0046872">
    <property type="term" value="F:metal ion binding"/>
    <property type="evidence" value="ECO:0007669"/>
    <property type="project" value="UniProtKB-KW"/>
</dbReference>
<dbReference type="CDD" id="cd17920">
    <property type="entry name" value="DEXHc_RecQ"/>
    <property type="match status" value="1"/>
</dbReference>
<dbReference type="EMBL" id="JAEKNQ010000019">
    <property type="protein sequence ID" value="MBJ7602411.1"/>
    <property type="molecule type" value="Genomic_DNA"/>
</dbReference>
<dbReference type="GO" id="GO:0006310">
    <property type="term" value="P:DNA recombination"/>
    <property type="evidence" value="ECO:0007669"/>
    <property type="project" value="InterPro"/>
</dbReference>
<dbReference type="InterPro" id="IPR002121">
    <property type="entry name" value="HRDC_dom"/>
</dbReference>
<evidence type="ECO:0000256" key="9">
    <source>
        <dbReference type="ARBA" id="ARBA00023125"/>
    </source>
</evidence>
<dbReference type="InterPro" id="IPR010997">
    <property type="entry name" value="HRDC-like_sf"/>
</dbReference>
<evidence type="ECO:0000259" key="15">
    <source>
        <dbReference type="PROSITE" id="PS50967"/>
    </source>
</evidence>
<dbReference type="PROSITE" id="PS51194">
    <property type="entry name" value="HELICASE_CTER"/>
    <property type="match status" value="1"/>
</dbReference>
<proteinExistence type="inferred from homology"/>
<evidence type="ECO:0000256" key="5">
    <source>
        <dbReference type="ARBA" id="ARBA00022741"/>
    </source>
</evidence>
<dbReference type="InterPro" id="IPR032284">
    <property type="entry name" value="RecQ_Zn-bd"/>
</dbReference>
<comment type="catalytic activity">
    <reaction evidence="11">
        <text>Couples ATP hydrolysis with the unwinding of duplex DNA by translocating in the 3'-5' direction.</text>
        <dbReference type="EC" id="5.6.2.4"/>
    </reaction>
</comment>
<keyword evidence="7 18" id="KW-0347">Helicase</keyword>
<evidence type="ECO:0000256" key="3">
    <source>
        <dbReference type="ARBA" id="ARBA00005446"/>
    </source>
</evidence>
<dbReference type="Pfam" id="PF16124">
    <property type="entry name" value="RecQ_Zn_bind"/>
    <property type="match status" value="1"/>
</dbReference>
<keyword evidence="10" id="KW-0413">Isomerase</keyword>
<dbReference type="GO" id="GO:0016787">
    <property type="term" value="F:hydrolase activity"/>
    <property type="evidence" value="ECO:0007669"/>
    <property type="project" value="UniProtKB-KW"/>
</dbReference>
<evidence type="ECO:0000256" key="11">
    <source>
        <dbReference type="ARBA" id="ARBA00034617"/>
    </source>
</evidence>
<dbReference type="GO" id="GO:0009378">
    <property type="term" value="F:four-way junction helicase activity"/>
    <property type="evidence" value="ECO:0007669"/>
    <property type="project" value="TreeGrafter"/>
</dbReference>
<keyword evidence="4" id="KW-0479">Metal-binding</keyword>
<dbReference type="InterPro" id="IPR036388">
    <property type="entry name" value="WH-like_DNA-bd_sf"/>
</dbReference>